<feature type="signal peptide" evidence="1">
    <location>
        <begin position="1"/>
        <end position="23"/>
    </location>
</feature>
<accession>A0A0S4L000</accession>
<evidence type="ECO:0000313" key="3">
    <source>
        <dbReference type="Proteomes" id="UP000066284"/>
    </source>
</evidence>
<dbReference type="RefSeq" id="WP_062486880.1">
    <property type="nucleotide sequence ID" value="NZ_LN885086.1"/>
</dbReference>
<reference evidence="3" key="1">
    <citation type="submission" date="2015-09" db="EMBL/GenBank/DDBJ databases">
        <authorList>
            <person name="Daims H."/>
        </authorList>
    </citation>
    <scope>NUCLEOTIDE SEQUENCE [LARGE SCALE GENOMIC DNA]</scope>
</reference>
<gene>
    <name evidence="2" type="ORF">NITINOP_2952</name>
</gene>
<dbReference type="EMBL" id="LN885086">
    <property type="protein sequence ID" value="CUQ67924.1"/>
    <property type="molecule type" value="Genomic_DNA"/>
</dbReference>
<keyword evidence="1" id="KW-0732">Signal</keyword>
<dbReference type="AlphaFoldDB" id="A0A0S4L000"/>
<evidence type="ECO:0000313" key="2">
    <source>
        <dbReference type="EMBL" id="CUQ67924.1"/>
    </source>
</evidence>
<protein>
    <submittedName>
        <fullName evidence="2">Uncharacterized protein</fullName>
    </submittedName>
</protein>
<keyword evidence="3" id="KW-1185">Reference proteome</keyword>
<dbReference type="OrthoDB" id="9847975at2"/>
<feature type="chain" id="PRO_5006623655" evidence="1">
    <location>
        <begin position="24"/>
        <end position="112"/>
    </location>
</feature>
<dbReference type="Proteomes" id="UP000066284">
    <property type="component" value="Chromosome 1"/>
</dbReference>
<dbReference type="STRING" id="1715989.NITINOP_2952"/>
<evidence type="ECO:0000256" key="1">
    <source>
        <dbReference type="SAM" id="SignalP"/>
    </source>
</evidence>
<organism evidence="2 3">
    <name type="scientific">Candidatus Nitrospira inopinata</name>
    <dbReference type="NCBI Taxonomy" id="1715989"/>
    <lineage>
        <taxon>Bacteria</taxon>
        <taxon>Pseudomonadati</taxon>
        <taxon>Nitrospirota</taxon>
        <taxon>Nitrospiria</taxon>
        <taxon>Nitrospirales</taxon>
        <taxon>Nitrospiraceae</taxon>
        <taxon>Nitrospira</taxon>
    </lineage>
</organism>
<name>A0A0S4L000_9BACT</name>
<dbReference type="KEGG" id="nio:NITINOP_2952"/>
<proteinExistence type="predicted"/>
<sequence>MRQVMRGLPFIVLLLVFAMPSLAATGPEPGIAKGDHQALAMYYADQAQDFKAKVRFWDNTAESYEHHPELYKSSDIADEAAHCRQIARNYRKMADEAAALASEHLSLTRKGP</sequence>